<dbReference type="Proteomes" id="UP001322138">
    <property type="component" value="Unassembled WGS sequence"/>
</dbReference>
<dbReference type="RefSeq" id="XP_062737202.1">
    <property type="nucleotide sequence ID" value="XM_062874093.1"/>
</dbReference>
<gene>
    <name evidence="2" type="ORF">QC761_108150</name>
</gene>
<comment type="caution">
    <text evidence="2">The sequence shown here is derived from an EMBL/GenBank/DDBJ whole genome shotgun (WGS) entry which is preliminary data.</text>
</comment>
<name>A0ABR0FW80_9PEZI</name>
<evidence type="ECO:0000313" key="2">
    <source>
        <dbReference type="EMBL" id="KAK4648226.1"/>
    </source>
</evidence>
<sequence length="549" mass="61868">MSSLMLDRSRIRGAGGFPWGEPAAAPRSQGLDRDSASTSSQSDDFSDLFDWTAYERHGTSDVTTQSQHSAEGAKGVPAFPRSPQSSPQSPGPASDLDGDLPMPDVESDPHVLVWPVLGPEPTREMSPIELRPPHLGQPDMTAPRAVQNERPQSKRPRVLESPEQTKEVRDAGACYHCRMNKSKCSPTSACEPCLKHPKPELACVRQLLSSMVASQSARWNLSEPPRREPMNEGGSFVIFISFSDKTNSRCLPLTVAPFIHPDQGTRFGISLSSQPLQENALLAWAQDDMQMDDRIDDFESLLNHFHIHHVRGEGLKRAMDRATAGKPIKAVESQKKLLSNLLELKLMWKIWSCKDFFGRRQEAGAGRPLGLQFSSVQSWLRFTAASAISRLEKNILEVFDEYLKKDAAGLTTATKPILELSRWVSLWQMILVYRQSLRLLQEHNEAEPYVPGVETNEKRRRFRTTTADLFRSVVVIYWELFHKPKTIQNIQNPEVRLFGDDALHRGFQSVVAAVPTFYQQVANLSLPADEFFRAHLVDRDLKKPKTKRR</sequence>
<dbReference type="EMBL" id="JAFFGZ010000001">
    <property type="protein sequence ID" value="KAK4648226.1"/>
    <property type="molecule type" value="Genomic_DNA"/>
</dbReference>
<accession>A0ABR0FW80</accession>
<feature type="region of interest" description="Disordered" evidence="1">
    <location>
        <begin position="123"/>
        <end position="166"/>
    </location>
</feature>
<feature type="region of interest" description="Disordered" evidence="1">
    <location>
        <begin position="1"/>
        <end position="107"/>
    </location>
</feature>
<protein>
    <recommendedName>
        <fullName evidence="4">Zn(2)-C6 fungal-type domain-containing protein</fullName>
    </recommendedName>
</protein>
<proteinExistence type="predicted"/>
<dbReference type="InterPro" id="IPR036864">
    <property type="entry name" value="Zn2-C6_fun-type_DNA-bd_sf"/>
</dbReference>
<dbReference type="SUPFAM" id="SSF57701">
    <property type="entry name" value="Zn2/Cys6 DNA-binding domain"/>
    <property type="match status" value="1"/>
</dbReference>
<evidence type="ECO:0000256" key="1">
    <source>
        <dbReference type="SAM" id="MobiDB-lite"/>
    </source>
</evidence>
<evidence type="ECO:0008006" key="4">
    <source>
        <dbReference type="Google" id="ProtNLM"/>
    </source>
</evidence>
<feature type="compositionally biased region" description="Polar residues" evidence="1">
    <location>
        <begin position="60"/>
        <end position="69"/>
    </location>
</feature>
<evidence type="ECO:0000313" key="3">
    <source>
        <dbReference type="Proteomes" id="UP001322138"/>
    </source>
</evidence>
<keyword evidence="3" id="KW-1185">Reference proteome</keyword>
<reference evidence="2 3" key="1">
    <citation type="journal article" date="2023" name="bioRxiv">
        <title>High-quality genome assemblies of four members of thePodospora anserinaspecies complex.</title>
        <authorList>
            <person name="Ament-Velasquez S.L."/>
            <person name="Vogan A.A."/>
            <person name="Wallerman O."/>
            <person name="Hartmann F."/>
            <person name="Gautier V."/>
            <person name="Silar P."/>
            <person name="Giraud T."/>
            <person name="Johannesson H."/>
        </authorList>
    </citation>
    <scope>NUCLEOTIDE SEQUENCE [LARGE SCALE GENOMIC DNA]</scope>
    <source>
        <strain evidence="2 3">CBS 112042</strain>
    </source>
</reference>
<feature type="compositionally biased region" description="Low complexity" evidence="1">
    <location>
        <begin position="77"/>
        <end position="94"/>
    </location>
</feature>
<feature type="compositionally biased region" description="Basic and acidic residues" evidence="1">
    <location>
        <begin position="157"/>
        <end position="166"/>
    </location>
</feature>
<dbReference type="GeneID" id="87893575"/>
<organism evidence="2 3">
    <name type="scientific">Podospora bellae-mahoneyi</name>
    <dbReference type="NCBI Taxonomy" id="2093777"/>
    <lineage>
        <taxon>Eukaryota</taxon>
        <taxon>Fungi</taxon>
        <taxon>Dikarya</taxon>
        <taxon>Ascomycota</taxon>
        <taxon>Pezizomycotina</taxon>
        <taxon>Sordariomycetes</taxon>
        <taxon>Sordariomycetidae</taxon>
        <taxon>Sordariales</taxon>
        <taxon>Podosporaceae</taxon>
        <taxon>Podospora</taxon>
    </lineage>
</organism>